<evidence type="ECO:0000313" key="3">
    <source>
        <dbReference type="EMBL" id="MFC3283298.1"/>
    </source>
</evidence>
<feature type="region of interest" description="Disordered" evidence="1">
    <location>
        <begin position="23"/>
        <end position="55"/>
    </location>
</feature>
<dbReference type="PANTHER" id="PTHR39600">
    <property type="entry name" value="PEPTIDASE INHIBITOR I78 FAMILY PROTEIN"/>
    <property type="match status" value="1"/>
</dbReference>
<evidence type="ECO:0000256" key="2">
    <source>
        <dbReference type="SAM" id="SignalP"/>
    </source>
</evidence>
<dbReference type="PANTHER" id="PTHR39600:SF1">
    <property type="entry name" value="PEPTIDASE INHIBITOR I78 FAMILY PROTEIN"/>
    <property type="match status" value="1"/>
</dbReference>
<dbReference type="Gene3D" id="3.30.10.10">
    <property type="entry name" value="Trypsin Inhibitor V, subunit A"/>
    <property type="match status" value="1"/>
</dbReference>
<reference evidence="4" key="1">
    <citation type="journal article" date="2019" name="Int. J. Syst. Evol. Microbiol.">
        <title>The Global Catalogue of Microorganisms (GCM) 10K type strain sequencing project: providing services to taxonomists for standard genome sequencing and annotation.</title>
        <authorList>
            <consortium name="The Broad Institute Genomics Platform"/>
            <consortium name="The Broad Institute Genome Sequencing Center for Infectious Disease"/>
            <person name="Wu L."/>
            <person name="Ma J."/>
        </authorList>
    </citation>
    <scope>NUCLEOTIDE SEQUENCE [LARGE SCALE GENOMIC DNA]</scope>
    <source>
        <strain evidence="4">CECT 7698</strain>
    </source>
</reference>
<evidence type="ECO:0000256" key="1">
    <source>
        <dbReference type="SAM" id="MobiDB-lite"/>
    </source>
</evidence>
<keyword evidence="4" id="KW-1185">Reference proteome</keyword>
<dbReference type="Pfam" id="PF11720">
    <property type="entry name" value="Inhibitor_I78"/>
    <property type="match status" value="1"/>
</dbReference>
<gene>
    <name evidence="3" type="ORF">ACFOEV_06705</name>
</gene>
<feature type="chain" id="PRO_5047027777" evidence="2">
    <location>
        <begin position="20"/>
        <end position="111"/>
    </location>
</feature>
<dbReference type="EMBL" id="JBHRUG010000016">
    <property type="protein sequence ID" value="MFC3283298.1"/>
    <property type="molecule type" value="Genomic_DNA"/>
</dbReference>
<dbReference type="RefSeq" id="WP_386772365.1">
    <property type="nucleotide sequence ID" value="NZ_JBHRUG010000016.1"/>
</dbReference>
<dbReference type="PROSITE" id="PS51257">
    <property type="entry name" value="PROKAR_LIPOPROTEIN"/>
    <property type="match status" value="1"/>
</dbReference>
<protein>
    <submittedName>
        <fullName evidence="3">I78 family peptidase inhibitor</fullName>
    </submittedName>
</protein>
<dbReference type="InterPro" id="IPR021719">
    <property type="entry name" value="Prot_inh_I78"/>
</dbReference>
<organism evidence="3 4">
    <name type="scientific">Litchfieldella rifensis</name>
    <dbReference type="NCBI Taxonomy" id="762643"/>
    <lineage>
        <taxon>Bacteria</taxon>
        <taxon>Pseudomonadati</taxon>
        <taxon>Pseudomonadota</taxon>
        <taxon>Gammaproteobacteria</taxon>
        <taxon>Oceanospirillales</taxon>
        <taxon>Halomonadaceae</taxon>
        <taxon>Litchfieldella</taxon>
    </lineage>
</organism>
<proteinExistence type="predicted"/>
<evidence type="ECO:0000313" key="4">
    <source>
        <dbReference type="Proteomes" id="UP001595579"/>
    </source>
</evidence>
<feature type="signal peptide" evidence="2">
    <location>
        <begin position="1"/>
        <end position="19"/>
    </location>
</feature>
<keyword evidence="2" id="KW-0732">Signal</keyword>
<name>A0ABV7LMR9_9GAMM</name>
<dbReference type="Proteomes" id="UP001595579">
    <property type="component" value="Unassembled WGS sequence"/>
</dbReference>
<comment type="caution">
    <text evidence="3">The sequence shown here is derived from an EMBL/GenBank/DDBJ whole genome shotgun (WGS) entry which is preliminary data.</text>
</comment>
<sequence length="111" mass="12268">MLSTLLKRLPSWGAVLAMAACSASPQQSISREEAPPPPRVDSGNDRCGAQSVQDRVGREFSDALREAIAEESRAERMRVLRPGDMATMDHRPDRLNIHLDDDNVIVRIECG</sequence>
<accession>A0ABV7LMR9</accession>